<dbReference type="InterPro" id="IPR022657">
    <property type="entry name" value="De-COase2_CS"/>
</dbReference>
<evidence type="ECO:0000256" key="2">
    <source>
        <dbReference type="ARBA" id="ARBA00022793"/>
    </source>
</evidence>
<evidence type="ECO:0000259" key="10">
    <source>
        <dbReference type="Pfam" id="PF02784"/>
    </source>
</evidence>
<gene>
    <name evidence="5" type="primary">lysA</name>
    <name evidence="11" type="ORF">A0U93_02370</name>
</gene>
<feature type="modified residue" description="N6-(pyridoxal phosphate)lysine" evidence="5 7">
    <location>
        <position position="77"/>
    </location>
</feature>
<feature type="domain" description="Orn/DAP/Arg decarboxylase 2 N-terminal" evidence="10">
    <location>
        <begin position="51"/>
        <end position="297"/>
    </location>
</feature>
<feature type="binding site" evidence="5">
    <location>
        <position position="256"/>
    </location>
    <ligand>
        <name>pyridoxal 5'-phosphate</name>
        <dbReference type="ChEBI" id="CHEBI:597326"/>
    </ligand>
</feature>
<dbReference type="AlphaFoldDB" id="A0A1U9KTP4"/>
<dbReference type="HAMAP" id="MF_02120">
    <property type="entry name" value="LysA"/>
    <property type="match status" value="1"/>
</dbReference>
<feature type="domain" description="Orn/DAP/Arg decarboxylase 2 C-terminal" evidence="9">
    <location>
        <begin position="298"/>
        <end position="390"/>
    </location>
</feature>
<dbReference type="SUPFAM" id="SSF50621">
    <property type="entry name" value="Alanine racemase C-terminal domain-like"/>
    <property type="match status" value="1"/>
</dbReference>
<reference evidence="11 12" key="1">
    <citation type="submission" date="2016-03" db="EMBL/GenBank/DDBJ databases">
        <title>Acetic acid bacteria sequencing.</title>
        <authorList>
            <person name="Brandt J."/>
            <person name="Jakob F."/>
            <person name="Vogel R.F."/>
        </authorList>
    </citation>
    <scope>NUCLEOTIDE SEQUENCE [LARGE SCALE GENOMIC DNA]</scope>
    <source>
        <strain evidence="11 12">NBRC 101099</strain>
    </source>
</reference>
<dbReference type="GO" id="GO:0008836">
    <property type="term" value="F:diaminopimelate decarboxylase activity"/>
    <property type="evidence" value="ECO:0007669"/>
    <property type="project" value="UniProtKB-UniRule"/>
</dbReference>
<comment type="pathway">
    <text evidence="5 8">Amino-acid biosynthesis; L-lysine biosynthesis via DAP pathway; L-lysine from DL-2,6-diaminopimelate: step 1/1.</text>
</comment>
<dbReference type="CDD" id="cd06828">
    <property type="entry name" value="PLPDE_III_DapDC"/>
    <property type="match status" value="1"/>
</dbReference>
<dbReference type="InterPro" id="IPR022643">
    <property type="entry name" value="De-COase2_C"/>
</dbReference>
<accession>A0A1U9KTP4</accession>
<dbReference type="Proteomes" id="UP000188604">
    <property type="component" value="Chromosome"/>
</dbReference>
<comment type="function">
    <text evidence="5">Specifically catalyzes the decarboxylation of meso-diaminopimelate (meso-DAP) to L-lysine.</text>
</comment>
<dbReference type="UniPathway" id="UPA00034">
    <property type="reaction ID" value="UER00027"/>
</dbReference>
<dbReference type="PANTHER" id="PTHR43727">
    <property type="entry name" value="DIAMINOPIMELATE DECARBOXYLASE"/>
    <property type="match status" value="1"/>
</dbReference>
<evidence type="ECO:0000256" key="8">
    <source>
        <dbReference type="RuleBase" id="RU003738"/>
    </source>
</evidence>
<dbReference type="Gene3D" id="3.20.20.10">
    <property type="entry name" value="Alanine racemase"/>
    <property type="match status" value="1"/>
</dbReference>
<evidence type="ECO:0000259" key="9">
    <source>
        <dbReference type="Pfam" id="PF00278"/>
    </source>
</evidence>
<dbReference type="RefSeq" id="WP_077808266.1">
    <property type="nucleotide sequence ID" value="NZ_BJXS01000004.1"/>
</dbReference>
<dbReference type="Pfam" id="PF02784">
    <property type="entry name" value="Orn_Arg_deC_N"/>
    <property type="match status" value="1"/>
</dbReference>
<comment type="similarity">
    <text evidence="5">Belongs to the Orn/Lys/Arg decarboxylase class-II family. LysA subfamily.</text>
</comment>
<evidence type="ECO:0000256" key="3">
    <source>
        <dbReference type="ARBA" id="ARBA00022898"/>
    </source>
</evidence>
<comment type="cofactor">
    <cofactor evidence="1 5 7 8">
        <name>pyridoxal 5'-phosphate</name>
        <dbReference type="ChEBI" id="CHEBI:597326"/>
    </cofactor>
</comment>
<keyword evidence="2 5" id="KW-0210">Decarboxylase</keyword>
<sequence>MTRPDPDPLHLLASRPSLRMDVHSGLLFEDVPLQILARDLGTPCWVTGAGTLRRRVRNLRSAFEAAGLDVGFHYAMKANDHLATLSVLRAEGCGADVVSGGELHRALTVGIRPDRIVFSGVGKTDAELKFALVQGVGQINVESAEELVRLSALAGTLGATARVALRVNPDVEAGTHDKISTGRAGDKFGIAWHEAPALYRQASDLPNVIPVGLAVHIGSQILSPAPFRAAYGRVADMVRALRADGLHVDIVDCGGGLGIRYRDELAPPPSALAGAIQETLGDLDVALAIEPGRWIAAPAGVLLASVIDVKKQPDDVPDFIVLDAAMNDLARPALYDSWHGIVPLSPERAQEDLIPQTVVGPVCESSDIMATARPLPPLQRGDVVAILDTGAYGAVMSSTYNARPLAAQAMVEHGQWQTIKARQPIEALWAGETIPEWLDRETA</sequence>
<dbReference type="InterPro" id="IPR009006">
    <property type="entry name" value="Ala_racemase/Decarboxylase_C"/>
</dbReference>
<dbReference type="PRINTS" id="PR01179">
    <property type="entry name" value="ODADCRBXLASE"/>
</dbReference>
<evidence type="ECO:0000313" key="11">
    <source>
        <dbReference type="EMBL" id="AQS89214.1"/>
    </source>
</evidence>
<feature type="binding site" evidence="5">
    <location>
        <position position="331"/>
    </location>
    <ligand>
        <name>substrate</name>
    </ligand>
</feature>
<keyword evidence="3 5" id="KW-0663">Pyridoxal phosphate</keyword>
<feature type="active site" description="Proton donor" evidence="7">
    <location>
        <position position="363"/>
    </location>
</feature>
<dbReference type="GO" id="GO:0030170">
    <property type="term" value="F:pyridoxal phosphate binding"/>
    <property type="evidence" value="ECO:0007669"/>
    <property type="project" value="UniProtKB-UniRule"/>
</dbReference>
<feature type="binding site" evidence="5">
    <location>
        <position position="364"/>
    </location>
    <ligand>
        <name>substrate</name>
    </ligand>
</feature>
<dbReference type="EC" id="4.1.1.20" evidence="5 6"/>
<keyword evidence="5 8" id="KW-0457">Lysine biosynthesis</keyword>
<dbReference type="Gene3D" id="2.40.37.10">
    <property type="entry name" value="Lyase, Ornithine Decarboxylase, Chain A, domain 1"/>
    <property type="match status" value="1"/>
</dbReference>
<dbReference type="NCBIfam" id="TIGR01048">
    <property type="entry name" value="lysA"/>
    <property type="match status" value="1"/>
</dbReference>
<proteinExistence type="inferred from homology"/>
<evidence type="ECO:0000256" key="7">
    <source>
        <dbReference type="PIRSR" id="PIRSR600183-50"/>
    </source>
</evidence>
<feature type="binding site" evidence="5">
    <location>
        <position position="392"/>
    </location>
    <ligand>
        <name>pyridoxal 5'-phosphate</name>
        <dbReference type="ChEBI" id="CHEBI:597326"/>
    </ligand>
</feature>
<feature type="binding site" evidence="5">
    <location>
        <position position="293"/>
    </location>
    <ligand>
        <name>substrate</name>
    </ligand>
</feature>
<name>A0A1U9KTP4_9PROT</name>
<feature type="binding site" evidence="5">
    <location>
        <begin position="290"/>
        <end position="293"/>
    </location>
    <ligand>
        <name>pyridoxal 5'-phosphate</name>
        <dbReference type="ChEBI" id="CHEBI:597326"/>
    </ligand>
</feature>
<dbReference type="PRINTS" id="PR01181">
    <property type="entry name" value="DAPDCRBXLASE"/>
</dbReference>
<dbReference type="InterPro" id="IPR000183">
    <property type="entry name" value="Orn/DAP/Arg_de-COase"/>
</dbReference>
<dbReference type="SUPFAM" id="SSF51419">
    <property type="entry name" value="PLP-binding barrel"/>
    <property type="match status" value="1"/>
</dbReference>
<organism evidence="11 12">
    <name type="scientific">Neoasaia chiangmaiensis</name>
    <dbReference type="NCBI Taxonomy" id="320497"/>
    <lineage>
        <taxon>Bacteria</taxon>
        <taxon>Pseudomonadati</taxon>
        <taxon>Pseudomonadota</taxon>
        <taxon>Alphaproteobacteria</taxon>
        <taxon>Acetobacterales</taxon>
        <taxon>Acetobacteraceae</taxon>
        <taxon>Neoasaia</taxon>
    </lineage>
</organism>
<keyword evidence="12" id="KW-1185">Reference proteome</keyword>
<protein>
    <recommendedName>
        <fullName evidence="5 6">Diaminopimelate decarboxylase</fullName>
        <shortName evidence="5">DAP decarboxylase</shortName>
        <shortName evidence="5">DAPDC</shortName>
        <ecNumber evidence="5 6">4.1.1.20</ecNumber>
    </recommendedName>
</protein>
<keyword evidence="4 5" id="KW-0456">Lyase</keyword>
<dbReference type="PANTHER" id="PTHR43727:SF2">
    <property type="entry name" value="GROUP IV DECARBOXYLASE"/>
    <property type="match status" value="1"/>
</dbReference>
<evidence type="ECO:0000256" key="6">
    <source>
        <dbReference type="NCBIfam" id="TIGR01048"/>
    </source>
</evidence>
<evidence type="ECO:0000313" key="12">
    <source>
        <dbReference type="Proteomes" id="UP000188604"/>
    </source>
</evidence>
<evidence type="ECO:0000256" key="4">
    <source>
        <dbReference type="ARBA" id="ARBA00023239"/>
    </source>
</evidence>
<dbReference type="InterPro" id="IPR029066">
    <property type="entry name" value="PLP-binding_barrel"/>
</dbReference>
<feature type="binding site" evidence="5">
    <location>
        <position position="392"/>
    </location>
    <ligand>
        <name>substrate</name>
    </ligand>
</feature>
<dbReference type="InterPro" id="IPR022644">
    <property type="entry name" value="De-COase2_N"/>
</dbReference>
<dbReference type="Pfam" id="PF00278">
    <property type="entry name" value="Orn_DAP_Arg_deC"/>
    <property type="match status" value="1"/>
</dbReference>
<dbReference type="InterPro" id="IPR002986">
    <property type="entry name" value="DAP_deCOOHase_LysA"/>
</dbReference>
<dbReference type="PROSITE" id="PS00879">
    <property type="entry name" value="ODR_DC_2_2"/>
    <property type="match status" value="1"/>
</dbReference>
<dbReference type="EMBL" id="CP014691">
    <property type="protein sequence ID" value="AQS89214.1"/>
    <property type="molecule type" value="Genomic_DNA"/>
</dbReference>
<comment type="subunit">
    <text evidence="5">Homodimer.</text>
</comment>
<dbReference type="FunFam" id="3.20.20.10:FF:000003">
    <property type="entry name" value="Diaminopimelate decarboxylase"/>
    <property type="match status" value="1"/>
</dbReference>
<keyword evidence="5" id="KW-0028">Amino-acid biosynthesis</keyword>
<feature type="binding site" evidence="5">
    <location>
        <position position="335"/>
    </location>
    <ligand>
        <name>substrate</name>
    </ligand>
</feature>
<evidence type="ECO:0000256" key="5">
    <source>
        <dbReference type="HAMAP-Rule" id="MF_02120"/>
    </source>
</evidence>
<dbReference type="KEGG" id="nch:A0U93_02370"/>
<evidence type="ECO:0000256" key="1">
    <source>
        <dbReference type="ARBA" id="ARBA00001933"/>
    </source>
</evidence>
<dbReference type="STRING" id="320497.A0U93_02370"/>
<comment type="catalytic activity">
    <reaction evidence="5 8">
        <text>meso-2,6-diaminopimelate + H(+) = L-lysine + CO2</text>
        <dbReference type="Rhea" id="RHEA:15101"/>
        <dbReference type="ChEBI" id="CHEBI:15378"/>
        <dbReference type="ChEBI" id="CHEBI:16526"/>
        <dbReference type="ChEBI" id="CHEBI:32551"/>
        <dbReference type="ChEBI" id="CHEBI:57791"/>
        <dbReference type="EC" id="4.1.1.20"/>
    </reaction>
</comment>
<dbReference type="GO" id="GO:0009089">
    <property type="term" value="P:lysine biosynthetic process via diaminopimelate"/>
    <property type="evidence" value="ECO:0007669"/>
    <property type="project" value="UniProtKB-UniRule"/>
</dbReference>